<keyword evidence="2" id="KW-1185">Reference proteome</keyword>
<evidence type="ECO:0000313" key="2">
    <source>
        <dbReference type="Proteomes" id="UP000289946"/>
    </source>
</evidence>
<evidence type="ECO:0000313" key="1">
    <source>
        <dbReference type="EMBL" id="RXG90364.1"/>
    </source>
</evidence>
<comment type="caution">
    <text evidence="1">The sequence shown here is derived from an EMBL/GenBank/DDBJ whole genome shotgun (WGS) entry which is preliminary data.</text>
</comment>
<reference evidence="1 2" key="1">
    <citation type="submission" date="2018-10" db="EMBL/GenBank/DDBJ databases">
        <title>Bradyrhizobium sp. nov., isolated from effective nodules of peanut in China.</title>
        <authorList>
            <person name="Li Y."/>
        </authorList>
    </citation>
    <scope>NUCLEOTIDE SEQUENCE [LARGE SCALE GENOMIC DNA]</scope>
    <source>
        <strain evidence="1 2">CCBAU 51781</strain>
    </source>
</reference>
<sequence>MPWTPISAAGREAEILADRLSIEREEAELCWQQATDGGPISLRLDLAPEALLGVTLIPEQG</sequence>
<accession>A0ABY0DE48</accession>
<organism evidence="1 2">
    <name type="scientific">Bradyrhizobium zhanjiangense</name>
    <dbReference type="NCBI Taxonomy" id="1325107"/>
    <lineage>
        <taxon>Bacteria</taxon>
        <taxon>Pseudomonadati</taxon>
        <taxon>Pseudomonadota</taxon>
        <taxon>Alphaproteobacteria</taxon>
        <taxon>Hyphomicrobiales</taxon>
        <taxon>Nitrobacteraceae</taxon>
        <taxon>Bradyrhizobium</taxon>
    </lineage>
</organism>
<proteinExistence type="predicted"/>
<dbReference type="EMBL" id="RDRA01000017">
    <property type="protein sequence ID" value="RXG90364.1"/>
    <property type="molecule type" value="Genomic_DNA"/>
</dbReference>
<protein>
    <submittedName>
        <fullName evidence="1">Uncharacterized protein</fullName>
    </submittedName>
</protein>
<name>A0ABY0DE48_9BRAD</name>
<gene>
    <name evidence="1" type="ORF">EAS62_28010</name>
</gene>
<dbReference type="Proteomes" id="UP000289946">
    <property type="component" value="Unassembled WGS sequence"/>
</dbReference>